<feature type="domain" description="ABC-2 type transporter transmembrane" evidence="6">
    <location>
        <begin position="50"/>
        <end position="175"/>
    </location>
</feature>
<feature type="transmembrane region" description="Helical" evidence="5">
    <location>
        <begin position="93"/>
        <end position="118"/>
    </location>
</feature>
<dbReference type="GO" id="GO:0016020">
    <property type="term" value="C:membrane"/>
    <property type="evidence" value="ECO:0007669"/>
    <property type="project" value="UniProtKB-SubCell"/>
</dbReference>
<evidence type="ECO:0000313" key="7">
    <source>
        <dbReference type="EMBL" id="RVU26813.1"/>
    </source>
</evidence>
<dbReference type="AlphaFoldDB" id="A0A437PX42"/>
<reference evidence="7 8" key="1">
    <citation type="submission" date="2019-01" db="EMBL/GenBank/DDBJ databases">
        <authorList>
            <person name="Chen W.-M."/>
        </authorList>
    </citation>
    <scope>NUCLEOTIDE SEQUENCE [LARGE SCALE GENOMIC DNA]</scope>
    <source>
        <strain evidence="7 8">FSY-15</strain>
    </source>
</reference>
<comment type="caution">
    <text evidence="7">The sequence shown here is derived from an EMBL/GenBank/DDBJ whole genome shotgun (WGS) entry which is preliminary data.</text>
</comment>
<comment type="subcellular location">
    <subcellularLocation>
        <location evidence="1">Membrane</location>
        <topology evidence="1">Multi-pass membrane protein</topology>
    </subcellularLocation>
</comment>
<name>A0A437PX42_9BACT</name>
<feature type="transmembrane region" description="Helical" evidence="5">
    <location>
        <begin position="202"/>
        <end position="225"/>
    </location>
</feature>
<feature type="transmembrane region" description="Helical" evidence="5">
    <location>
        <begin position="130"/>
        <end position="151"/>
    </location>
</feature>
<keyword evidence="8" id="KW-1185">Reference proteome</keyword>
<accession>A0A437PX42</accession>
<proteinExistence type="predicted"/>
<dbReference type="InterPro" id="IPR013525">
    <property type="entry name" value="ABC2_TM"/>
</dbReference>
<gene>
    <name evidence="7" type="ORF">EOJ36_02115</name>
</gene>
<dbReference type="EMBL" id="SACY01000001">
    <property type="protein sequence ID" value="RVU26813.1"/>
    <property type="molecule type" value="Genomic_DNA"/>
</dbReference>
<organism evidence="7 8">
    <name type="scientific">Sandaracinomonas limnophila</name>
    <dbReference type="NCBI Taxonomy" id="1862386"/>
    <lineage>
        <taxon>Bacteria</taxon>
        <taxon>Pseudomonadati</taxon>
        <taxon>Bacteroidota</taxon>
        <taxon>Cytophagia</taxon>
        <taxon>Cytophagales</taxon>
        <taxon>Flectobacillaceae</taxon>
        <taxon>Sandaracinomonas</taxon>
    </lineage>
</organism>
<evidence type="ECO:0000256" key="2">
    <source>
        <dbReference type="ARBA" id="ARBA00022692"/>
    </source>
</evidence>
<evidence type="ECO:0000259" key="6">
    <source>
        <dbReference type="Pfam" id="PF12698"/>
    </source>
</evidence>
<keyword evidence="4 5" id="KW-0472">Membrane</keyword>
<feature type="transmembrane region" description="Helical" evidence="5">
    <location>
        <begin position="12"/>
        <end position="34"/>
    </location>
</feature>
<evidence type="ECO:0000256" key="3">
    <source>
        <dbReference type="ARBA" id="ARBA00022989"/>
    </source>
</evidence>
<evidence type="ECO:0000256" key="1">
    <source>
        <dbReference type="ARBA" id="ARBA00004141"/>
    </source>
</evidence>
<feature type="transmembrane region" description="Helical" evidence="5">
    <location>
        <begin position="54"/>
        <end position="72"/>
    </location>
</feature>
<evidence type="ECO:0000256" key="5">
    <source>
        <dbReference type="SAM" id="Phobius"/>
    </source>
</evidence>
<keyword evidence="2 5" id="KW-0812">Transmembrane</keyword>
<dbReference type="RefSeq" id="WP_127802364.1">
    <property type="nucleotide sequence ID" value="NZ_SACY01000001.1"/>
</dbReference>
<evidence type="ECO:0000313" key="8">
    <source>
        <dbReference type="Proteomes" id="UP000282832"/>
    </source>
</evidence>
<keyword evidence="3 5" id="KW-1133">Transmembrane helix</keyword>
<dbReference type="Proteomes" id="UP000282832">
    <property type="component" value="Unassembled WGS sequence"/>
</dbReference>
<dbReference type="GO" id="GO:0140359">
    <property type="term" value="F:ABC-type transporter activity"/>
    <property type="evidence" value="ECO:0007669"/>
    <property type="project" value="InterPro"/>
</dbReference>
<dbReference type="OrthoDB" id="9794512at2"/>
<feature type="transmembrane region" description="Helical" evidence="5">
    <location>
        <begin position="163"/>
        <end position="182"/>
    </location>
</feature>
<protein>
    <recommendedName>
        <fullName evidence="6">ABC-2 type transporter transmembrane domain-containing protein</fullName>
    </recommendedName>
</protein>
<sequence>MYSIIKKEFVQFFSSFLGVGILLSLFILLGLYTWVLEGNLLEFGFAEMTIFFNFLPWFLLVFIPVLVIRLFAEEEENKSMDLIRILPISYLKIYLGKILGAFAVSIIILFPTLLYVYSIKKLSINGELDYYIVFGQYIAIMLLSLTFIQIASVASLFTKKQSVAFVLGLASIYIFWQLPSEIKSLVSVDMEQFGLKTHFDGIGKGVLTLSDLLYFIGINLIFLTLGTKKISKFFI</sequence>
<dbReference type="Pfam" id="PF12698">
    <property type="entry name" value="ABC2_membrane_3"/>
    <property type="match status" value="1"/>
</dbReference>
<evidence type="ECO:0000256" key="4">
    <source>
        <dbReference type="ARBA" id="ARBA00023136"/>
    </source>
</evidence>